<dbReference type="GO" id="GO:0071949">
    <property type="term" value="F:FAD binding"/>
    <property type="evidence" value="ECO:0007669"/>
    <property type="project" value="TreeGrafter"/>
</dbReference>
<reference evidence="9 10" key="1">
    <citation type="submission" date="2017-10" db="EMBL/GenBank/DDBJ databases">
        <title>Genomics of the genus Arcobacter.</title>
        <authorList>
            <person name="Perez-Cataluna A."/>
            <person name="Figueras M.J."/>
        </authorList>
    </citation>
    <scope>NUCLEOTIDE SEQUENCE [LARGE SCALE GENOMIC DNA]</scope>
    <source>
        <strain evidence="9 10">CECT 8993</strain>
    </source>
</reference>
<evidence type="ECO:0000259" key="8">
    <source>
        <dbReference type="PROSITE" id="PS51645"/>
    </source>
</evidence>
<evidence type="ECO:0000256" key="5">
    <source>
        <dbReference type="PIRSR" id="PIRSR602081-1"/>
    </source>
</evidence>
<comment type="cofactor">
    <cofactor evidence="5">
        <name>FAD</name>
        <dbReference type="ChEBI" id="CHEBI:57692"/>
    </cofactor>
    <text evidence="5">Binds 1 FAD per subunit.</text>
</comment>
<dbReference type="PANTHER" id="PTHR11455">
    <property type="entry name" value="CRYPTOCHROME"/>
    <property type="match status" value="1"/>
</dbReference>
<feature type="binding site" evidence="5">
    <location>
        <position position="250"/>
    </location>
    <ligand>
        <name>FAD</name>
        <dbReference type="ChEBI" id="CHEBI:57692"/>
    </ligand>
</feature>
<dbReference type="EMBL" id="PDKJ01000002">
    <property type="protein sequence ID" value="RXJ69784.1"/>
    <property type="molecule type" value="Genomic_DNA"/>
</dbReference>
<evidence type="ECO:0000256" key="3">
    <source>
        <dbReference type="ARBA" id="ARBA00022827"/>
    </source>
</evidence>
<dbReference type="GO" id="GO:0006139">
    <property type="term" value="P:nucleobase-containing compound metabolic process"/>
    <property type="evidence" value="ECO:0007669"/>
    <property type="project" value="UniProtKB-ARBA"/>
</dbReference>
<dbReference type="Pfam" id="PF00875">
    <property type="entry name" value="DNA_photolyase"/>
    <property type="match status" value="1"/>
</dbReference>
<keyword evidence="4 7" id="KW-0157">Chromophore</keyword>
<feature type="binding site" evidence="5">
    <location>
        <begin position="220"/>
        <end position="224"/>
    </location>
    <ligand>
        <name>FAD</name>
        <dbReference type="ChEBI" id="CHEBI:57692"/>
    </ligand>
</feature>
<dbReference type="Gene3D" id="3.40.50.620">
    <property type="entry name" value="HUPs"/>
    <property type="match status" value="1"/>
</dbReference>
<gene>
    <name evidence="9" type="ORF">CRV08_03495</name>
</gene>
<comment type="similarity">
    <text evidence="7">Belongs to the DNA photolyase family.</text>
</comment>
<dbReference type="GO" id="GO:0006950">
    <property type="term" value="P:response to stress"/>
    <property type="evidence" value="ECO:0007669"/>
    <property type="project" value="UniProtKB-ARBA"/>
</dbReference>
<feature type="site" description="Electron transfer via tryptophanyl radical" evidence="6">
    <location>
        <position position="282"/>
    </location>
</feature>
<evidence type="ECO:0000256" key="6">
    <source>
        <dbReference type="PIRSR" id="PIRSR602081-2"/>
    </source>
</evidence>
<dbReference type="SUPFAM" id="SSF48173">
    <property type="entry name" value="Cryptochrome/photolyase FAD-binding domain"/>
    <property type="match status" value="1"/>
</dbReference>
<dbReference type="GO" id="GO:0003677">
    <property type="term" value="F:DNA binding"/>
    <property type="evidence" value="ECO:0007669"/>
    <property type="project" value="TreeGrafter"/>
</dbReference>
<feature type="site" description="Electron transfer via tryptophanyl radical" evidence="6">
    <location>
        <position position="358"/>
    </location>
</feature>
<dbReference type="Gene3D" id="1.10.579.10">
    <property type="entry name" value="DNA Cyclobutane Dipyrimidine Photolyase, subunit A, domain 3"/>
    <property type="match status" value="1"/>
</dbReference>
<evidence type="ECO:0000313" key="9">
    <source>
        <dbReference type="EMBL" id="RXJ69784.1"/>
    </source>
</evidence>
<keyword evidence="2 5" id="KW-0285">Flavoprotein</keyword>
<dbReference type="GO" id="GO:0003904">
    <property type="term" value="F:deoxyribodipyrimidine photo-lyase activity"/>
    <property type="evidence" value="ECO:0007669"/>
    <property type="project" value="TreeGrafter"/>
</dbReference>
<sequence length="443" mass="52251">MRQILWFRRDLRVEDSALLENAKGEVLPIFIFDKNILGKLPKDDKRVTFIYKSVLSLKSKLKNLGLDLAIFYGEPKEILSKLKKLEIDEVLCSIDFDFYAKKRDKEIEELLPLRRFIDSFILNPQEHLKSDGTPYKVFTPFYKSLNMITQADSISLRKRNKTITLVDFDYKNIPTLEELGFEESILPEFLYKEPLELLSLFSLKLENYQENRDYFHKDATSNLSVHLRFGLISPSMVFNYIKRFSNSEFFIRELFWREFYNYILFHFPNSEVENFNGLDIKWNENEEDFIKWCEGNTGVPIIDAAMKYLNETGTMHNRLRMIVASFLTKNLFIDWKKGEEYFALKLLDYEASSNIGSWQWGASTGADAAPYFRVFNPYSQSKKFDEKGIFIKSVLKELKDIEPKLFHIENGVQSNLFVNYPKAIVDINFSRKRALEKFKEAKK</sequence>
<feature type="binding site" evidence="5">
    <location>
        <position position="208"/>
    </location>
    <ligand>
        <name>FAD</name>
        <dbReference type="ChEBI" id="CHEBI:57692"/>
    </ligand>
</feature>
<dbReference type="InterPro" id="IPR002081">
    <property type="entry name" value="Cryptochrome/DNA_photolyase_1"/>
</dbReference>
<dbReference type="InterPro" id="IPR006050">
    <property type="entry name" value="DNA_photolyase_N"/>
</dbReference>
<dbReference type="InterPro" id="IPR005101">
    <property type="entry name" value="Cryptochr/Photolyase_FAD-bd"/>
</dbReference>
<dbReference type="PRINTS" id="PR00147">
    <property type="entry name" value="DNAPHOTLYASE"/>
</dbReference>
<organism evidence="9 10">
    <name type="scientific">Halarcobacter ebronensis</name>
    <dbReference type="NCBI Taxonomy" id="1462615"/>
    <lineage>
        <taxon>Bacteria</taxon>
        <taxon>Pseudomonadati</taxon>
        <taxon>Campylobacterota</taxon>
        <taxon>Epsilonproteobacteria</taxon>
        <taxon>Campylobacterales</taxon>
        <taxon>Arcobacteraceae</taxon>
        <taxon>Halarcobacter</taxon>
    </lineage>
</organism>
<dbReference type="SUPFAM" id="SSF52425">
    <property type="entry name" value="Cryptochrome/photolyase, N-terminal domain"/>
    <property type="match status" value="1"/>
</dbReference>
<dbReference type="RefSeq" id="WP_128979114.1">
    <property type="nucleotide sequence ID" value="NZ_PDKJ01000002.1"/>
</dbReference>
<name>A0A4Q0YIW1_9BACT</name>
<comment type="cofactor">
    <cofactor evidence="1">
        <name>(6R)-5,10-methylene-5,6,7,8-tetrahydrofolate</name>
        <dbReference type="ChEBI" id="CHEBI:15636"/>
    </cofactor>
</comment>
<protein>
    <submittedName>
        <fullName evidence="9">Deoxyribodipyrimidine photolyase</fullName>
    </submittedName>
</protein>
<comment type="caution">
    <text evidence="9">The sequence shown here is derived from an EMBL/GenBank/DDBJ whole genome shotgun (WGS) entry which is preliminary data.</text>
</comment>
<dbReference type="GO" id="GO:0009416">
    <property type="term" value="P:response to light stimulus"/>
    <property type="evidence" value="ECO:0007669"/>
    <property type="project" value="TreeGrafter"/>
</dbReference>
<dbReference type="InterPro" id="IPR036134">
    <property type="entry name" value="Crypto/Photolyase_FAD-like_sf"/>
</dbReference>
<dbReference type="PROSITE" id="PS00691">
    <property type="entry name" value="DNA_PHOTOLYASES_1_2"/>
    <property type="match status" value="1"/>
</dbReference>
<evidence type="ECO:0000256" key="4">
    <source>
        <dbReference type="ARBA" id="ARBA00022991"/>
    </source>
</evidence>
<dbReference type="PROSITE" id="PS51645">
    <property type="entry name" value="PHR_CRY_ALPHA_BETA"/>
    <property type="match status" value="1"/>
</dbReference>
<feature type="domain" description="Photolyase/cryptochrome alpha/beta" evidence="8">
    <location>
        <begin position="1"/>
        <end position="128"/>
    </location>
</feature>
<feature type="binding site" evidence="5">
    <location>
        <begin position="253"/>
        <end position="260"/>
    </location>
    <ligand>
        <name>FAD</name>
        <dbReference type="ChEBI" id="CHEBI:57692"/>
    </ligand>
</feature>
<dbReference type="Proteomes" id="UP000290172">
    <property type="component" value="Unassembled WGS sequence"/>
</dbReference>
<dbReference type="PANTHER" id="PTHR11455:SF9">
    <property type="entry name" value="CRYPTOCHROME CIRCADIAN CLOCK 5 ISOFORM X1"/>
    <property type="match status" value="1"/>
</dbReference>
<evidence type="ECO:0000313" key="10">
    <source>
        <dbReference type="Proteomes" id="UP000290172"/>
    </source>
</evidence>
<dbReference type="InterPro" id="IPR036155">
    <property type="entry name" value="Crypto/Photolyase_N_sf"/>
</dbReference>
<feature type="site" description="Electron transfer via tryptophanyl radical" evidence="6">
    <location>
        <position position="335"/>
    </location>
</feature>
<keyword evidence="9" id="KW-0456">Lyase</keyword>
<accession>A0A4Q0YIW1</accession>
<evidence type="ECO:0000256" key="7">
    <source>
        <dbReference type="RuleBase" id="RU004182"/>
    </source>
</evidence>
<evidence type="ECO:0000256" key="1">
    <source>
        <dbReference type="ARBA" id="ARBA00001932"/>
    </source>
</evidence>
<dbReference type="AlphaFoldDB" id="A0A4Q0YIW1"/>
<proteinExistence type="inferred from homology"/>
<keyword evidence="3 5" id="KW-0274">FAD</keyword>
<dbReference type="InterPro" id="IPR014729">
    <property type="entry name" value="Rossmann-like_a/b/a_fold"/>
</dbReference>
<dbReference type="InterPro" id="IPR018394">
    <property type="entry name" value="DNA_photolyase_1_CS_C"/>
</dbReference>
<evidence type="ECO:0000256" key="2">
    <source>
        <dbReference type="ARBA" id="ARBA00022630"/>
    </source>
</evidence>
<dbReference type="Gene3D" id="1.25.40.80">
    <property type="match status" value="1"/>
</dbReference>
<dbReference type="Pfam" id="PF03441">
    <property type="entry name" value="FAD_binding_7"/>
    <property type="match status" value="1"/>
</dbReference>